<feature type="chain" id="PRO_5043824011" evidence="12">
    <location>
        <begin position="31"/>
        <end position="952"/>
    </location>
</feature>
<feature type="domain" description="TonB-dependent receptor-like beta-barrel" evidence="13">
    <location>
        <begin position="386"/>
        <end position="914"/>
    </location>
</feature>
<dbReference type="EMBL" id="JAGGJC010000001">
    <property type="protein sequence ID" value="MDN7129114.1"/>
    <property type="molecule type" value="Genomic_DNA"/>
</dbReference>
<dbReference type="PANTHER" id="PTHR47234:SF2">
    <property type="entry name" value="TONB-DEPENDENT RECEPTOR"/>
    <property type="match status" value="1"/>
</dbReference>
<dbReference type="Pfam" id="PF07715">
    <property type="entry name" value="Plug"/>
    <property type="match status" value="1"/>
</dbReference>
<gene>
    <name evidence="15" type="ORF">J6I90_06845</name>
    <name evidence="16" type="ORF">J6I92_04460</name>
</gene>
<feature type="domain" description="TonB-dependent receptor plug" evidence="14">
    <location>
        <begin position="59"/>
        <end position="169"/>
    </location>
</feature>
<feature type="signal peptide" evidence="12">
    <location>
        <begin position="1"/>
        <end position="30"/>
    </location>
</feature>
<evidence type="ECO:0000256" key="8">
    <source>
        <dbReference type="ARBA" id="ARBA00023237"/>
    </source>
</evidence>
<evidence type="ECO:0000256" key="3">
    <source>
        <dbReference type="ARBA" id="ARBA00022452"/>
    </source>
</evidence>
<keyword evidence="7 9" id="KW-0472">Membrane</keyword>
<evidence type="ECO:0000313" key="16">
    <source>
        <dbReference type="EMBL" id="MDN7129114.1"/>
    </source>
</evidence>
<keyword evidence="4 9" id="KW-0812">Transmembrane</keyword>
<dbReference type="PROSITE" id="PS52016">
    <property type="entry name" value="TONB_DEPENDENT_REC_3"/>
    <property type="match status" value="1"/>
</dbReference>
<evidence type="ECO:0000256" key="9">
    <source>
        <dbReference type="PROSITE-ProRule" id="PRU01360"/>
    </source>
</evidence>
<name>A0AAW7QWI1_9GAMM</name>
<evidence type="ECO:0000259" key="13">
    <source>
        <dbReference type="Pfam" id="PF00593"/>
    </source>
</evidence>
<evidence type="ECO:0000256" key="10">
    <source>
        <dbReference type="PROSITE-ProRule" id="PRU10144"/>
    </source>
</evidence>
<dbReference type="InterPro" id="IPR012910">
    <property type="entry name" value="Plug_dom"/>
</dbReference>
<organism evidence="15 18">
    <name type="scientific">Pseudidiomarina terrestris</name>
    <dbReference type="NCBI Taxonomy" id="2820060"/>
    <lineage>
        <taxon>Bacteria</taxon>
        <taxon>Pseudomonadati</taxon>
        <taxon>Pseudomonadota</taxon>
        <taxon>Gammaproteobacteria</taxon>
        <taxon>Alteromonadales</taxon>
        <taxon>Idiomarinaceae</taxon>
        <taxon>Pseudidiomarina</taxon>
    </lineage>
</organism>
<dbReference type="SUPFAM" id="SSF56935">
    <property type="entry name" value="Porins"/>
    <property type="match status" value="1"/>
</dbReference>
<evidence type="ECO:0000256" key="6">
    <source>
        <dbReference type="ARBA" id="ARBA00023077"/>
    </source>
</evidence>
<dbReference type="PANTHER" id="PTHR47234">
    <property type="match status" value="1"/>
</dbReference>
<reference evidence="17 18" key="1">
    <citation type="submission" date="2021-03" db="EMBL/GenBank/DDBJ databases">
        <title>Pseudidiomarina terrestris, a new bacterium isolated from saline soil.</title>
        <authorList>
            <person name="Galisteo C."/>
            <person name="De La Haba R."/>
            <person name="Sanchez-Porro C."/>
            <person name="Ventosa A."/>
        </authorList>
    </citation>
    <scope>NUCLEOTIDE SEQUENCE [LARGE SCALE GENOMIC DNA]</scope>
    <source>
        <strain evidence="15 18">1APP75-32.1</strain>
        <strain evidence="17">1APR75-15</strain>
        <strain evidence="16">1ASR75-15</strain>
    </source>
</reference>
<accession>A0AAW7QWI1</accession>
<evidence type="ECO:0000256" key="11">
    <source>
        <dbReference type="RuleBase" id="RU003357"/>
    </source>
</evidence>
<evidence type="ECO:0000256" key="5">
    <source>
        <dbReference type="ARBA" id="ARBA00022729"/>
    </source>
</evidence>
<feature type="short sequence motif" description="TonB C-terminal box" evidence="10">
    <location>
        <begin position="935"/>
        <end position="952"/>
    </location>
</feature>
<sequence>MYKNSKMAKSIRLALMFGGASLAMSGTAAAQAQADDEQAEEAQERITVTGSRIKRTDYESSSPVQITSSEEIKASGFTRIEDLMNSLPQVEAAQTSFIANGASGVATLDLRGIGVNRTLVLMNGRRLQPGGVYSQAPDVNQVPAALVERVEVLTGGGSATYGADAVAGVVNFVMKDDFEGVEINVGASGYQHNNNNEYIQGLMDERNFDYPNGGSGIEGKTYNIDLTMGGSFAGGKGQATAYATWRQINEMRQETRDYSSCALNAAGTACGGSSTAPLPNTFFAPIVDGEYDLDQEVWWSLNQDGSFSPYDGSNVYNYAPVNHFMRPDTRYTMGAFVDYDVSDAFRPYMEISYMHDRTAAQIAESGTFYAFQAVLDVDSPLFSDTQRSQFYDQFGPDVEQVGAYIGKRNVEGGPRMNNLEHNAFRIVAGAEGYLSANWSYDLSFQYGSTSSSTAYVNDFYIPYVGQALGAEGYDACGEGCTPYNVFTPGGVTGAAADTLGGVAIMTGTTSQRIVNGYLTGELDATFPTSDLPTAAVIGVESREIDFERTADTIYQEGALAGQGGPTNSLAGGYTVKEIFSELSVPIAEGRAGIESMTVDLGLRFSDYSSSGKETTYKVALDYNITSDWKLRASYNRAVRAPNVAELFSATSVGLWQGTDPCAGANPEFTQAQCANTGVSASQYGNVDANPASQYNGLFGGNVNLEPEVADTYTVGIVANPTDNLNFTVDYWAIDIADVIGTVGAQNTLDQCALTGEAQYCNNVVRAPSGSLWRGSNGYVIATNVNVGEETYRGVDLNANYIMEDVMGGTVTARMNGSYYLEKYADSTGQDCAGLVNSVCFPQPDWRHSLTVTYSSDSFWTAQAKWRYFGDIGYDEDVDQLLIADGGIKAQSYLDIVTTFDLNENTSLLFGVNNILDKEPPLVGGAIATNANTIAGFYDTLGRYIHANVTFRF</sequence>
<dbReference type="InterPro" id="IPR039426">
    <property type="entry name" value="TonB-dep_rcpt-like"/>
</dbReference>
<dbReference type="Gene3D" id="2.170.130.10">
    <property type="entry name" value="TonB-dependent receptor, plug domain"/>
    <property type="match status" value="1"/>
</dbReference>
<dbReference type="Pfam" id="PF00593">
    <property type="entry name" value="TonB_dep_Rec_b-barrel"/>
    <property type="match status" value="1"/>
</dbReference>
<dbReference type="InterPro" id="IPR037066">
    <property type="entry name" value="Plug_dom_sf"/>
</dbReference>
<evidence type="ECO:0000313" key="15">
    <source>
        <dbReference type="EMBL" id="MDN7124595.1"/>
    </source>
</evidence>
<keyword evidence="2 9" id="KW-0813">Transport</keyword>
<dbReference type="PROSITE" id="PS01156">
    <property type="entry name" value="TONB_DEPENDENT_REC_2"/>
    <property type="match status" value="1"/>
</dbReference>
<keyword evidence="15" id="KW-0675">Receptor</keyword>
<keyword evidence="8 9" id="KW-0998">Cell outer membrane</keyword>
<evidence type="ECO:0000256" key="4">
    <source>
        <dbReference type="ARBA" id="ARBA00022692"/>
    </source>
</evidence>
<comment type="similarity">
    <text evidence="9 11">Belongs to the TonB-dependent receptor family.</text>
</comment>
<evidence type="ECO:0000256" key="7">
    <source>
        <dbReference type="ARBA" id="ARBA00023136"/>
    </source>
</evidence>
<keyword evidence="5 12" id="KW-0732">Signal</keyword>
<evidence type="ECO:0000256" key="1">
    <source>
        <dbReference type="ARBA" id="ARBA00004571"/>
    </source>
</evidence>
<evidence type="ECO:0000256" key="12">
    <source>
        <dbReference type="SAM" id="SignalP"/>
    </source>
</evidence>
<dbReference type="GO" id="GO:0009279">
    <property type="term" value="C:cell outer membrane"/>
    <property type="evidence" value="ECO:0007669"/>
    <property type="project" value="UniProtKB-SubCell"/>
</dbReference>
<evidence type="ECO:0000313" key="18">
    <source>
        <dbReference type="Proteomes" id="UP001169492"/>
    </source>
</evidence>
<comment type="caution">
    <text evidence="15">The sequence shown here is derived from an EMBL/GenBank/DDBJ whole genome shotgun (WGS) entry which is preliminary data.</text>
</comment>
<dbReference type="InterPro" id="IPR036942">
    <property type="entry name" value="Beta-barrel_TonB_sf"/>
</dbReference>
<dbReference type="Gene3D" id="2.40.170.20">
    <property type="entry name" value="TonB-dependent receptor, beta-barrel domain"/>
    <property type="match status" value="1"/>
</dbReference>
<dbReference type="EMBL" id="JAGGJB010000003">
    <property type="protein sequence ID" value="MDN7124595.1"/>
    <property type="molecule type" value="Genomic_DNA"/>
</dbReference>
<keyword evidence="17" id="KW-1185">Reference proteome</keyword>
<evidence type="ECO:0000256" key="2">
    <source>
        <dbReference type="ARBA" id="ARBA00022448"/>
    </source>
</evidence>
<protein>
    <submittedName>
        <fullName evidence="15">TonB-dependent receptor</fullName>
    </submittedName>
</protein>
<dbReference type="Proteomes" id="UP001169491">
    <property type="component" value="Unassembled WGS sequence"/>
</dbReference>
<dbReference type="InterPro" id="IPR010917">
    <property type="entry name" value="TonB_rcpt_CS"/>
</dbReference>
<keyword evidence="6 11" id="KW-0798">TonB box</keyword>
<dbReference type="AlphaFoldDB" id="A0AAW7QWI1"/>
<dbReference type="InterPro" id="IPR000531">
    <property type="entry name" value="Beta-barrel_TonB"/>
</dbReference>
<evidence type="ECO:0000259" key="14">
    <source>
        <dbReference type="Pfam" id="PF07715"/>
    </source>
</evidence>
<comment type="subcellular location">
    <subcellularLocation>
        <location evidence="1 9">Cell outer membrane</location>
        <topology evidence="1 9">Multi-pass membrane protein</topology>
    </subcellularLocation>
</comment>
<dbReference type="Proteomes" id="UP001169492">
    <property type="component" value="Unassembled WGS sequence"/>
</dbReference>
<proteinExistence type="inferred from homology"/>
<keyword evidence="3 9" id="KW-1134">Transmembrane beta strand</keyword>
<evidence type="ECO:0000313" key="17">
    <source>
        <dbReference type="Proteomes" id="UP001169491"/>
    </source>
</evidence>